<dbReference type="InterPro" id="IPR039523">
    <property type="entry name" value="RimK-rel_E_lig_ATP-grasp"/>
</dbReference>
<dbReference type="Proteomes" id="UP000034006">
    <property type="component" value="Unassembled WGS sequence"/>
</dbReference>
<keyword evidence="3" id="KW-0436">Ligase</keyword>
<evidence type="ECO:0000313" key="3">
    <source>
        <dbReference type="EMBL" id="KKT51102.1"/>
    </source>
</evidence>
<dbReference type="Pfam" id="PF05618">
    <property type="entry name" value="Zn_protease"/>
    <property type="match status" value="1"/>
</dbReference>
<reference evidence="3 4" key="1">
    <citation type="journal article" date="2015" name="Nature">
        <title>rRNA introns, odd ribosomes, and small enigmatic genomes across a large radiation of phyla.</title>
        <authorList>
            <person name="Brown C.T."/>
            <person name="Hug L.A."/>
            <person name="Thomas B.C."/>
            <person name="Sharon I."/>
            <person name="Castelle C.J."/>
            <person name="Singh A."/>
            <person name="Wilkins M.J."/>
            <person name="Williams K.H."/>
            <person name="Banfield J.F."/>
        </authorList>
    </citation>
    <scope>NUCLEOTIDE SEQUENCE [LARGE SCALE GENOMIC DNA]</scope>
</reference>
<dbReference type="SUPFAM" id="SSF56059">
    <property type="entry name" value="Glutathione synthetase ATP-binding domain-like"/>
    <property type="match status" value="1"/>
</dbReference>
<dbReference type="PATRIC" id="fig|1618387.3.peg.1151"/>
<dbReference type="GO" id="GO:0018169">
    <property type="term" value="F:ribosomal S6-glutamic acid ligase activity"/>
    <property type="evidence" value="ECO:0007669"/>
    <property type="project" value="TreeGrafter"/>
</dbReference>
<dbReference type="PANTHER" id="PTHR21621">
    <property type="entry name" value="RIBOSOMAL PROTEIN S6 MODIFICATION PROTEIN"/>
    <property type="match status" value="1"/>
</dbReference>
<keyword evidence="1" id="KW-0547">Nucleotide-binding</keyword>
<dbReference type="InterPro" id="IPR011761">
    <property type="entry name" value="ATP-grasp"/>
</dbReference>
<dbReference type="STRING" id="1618387.UW44_C0016G0013"/>
<dbReference type="EMBL" id="LCIH01000016">
    <property type="protein sequence ID" value="KKT51102.1"/>
    <property type="molecule type" value="Genomic_DNA"/>
</dbReference>
<gene>
    <name evidence="3" type="ORF">UW44_C0016G0013</name>
</gene>
<dbReference type="GO" id="GO:0005737">
    <property type="term" value="C:cytoplasm"/>
    <property type="evidence" value="ECO:0007669"/>
    <property type="project" value="TreeGrafter"/>
</dbReference>
<dbReference type="SUPFAM" id="SSF50630">
    <property type="entry name" value="Acid proteases"/>
    <property type="match status" value="1"/>
</dbReference>
<dbReference type="AlphaFoldDB" id="A0A0G1K4C0"/>
<evidence type="ECO:0000313" key="4">
    <source>
        <dbReference type="Proteomes" id="UP000034006"/>
    </source>
</evidence>
<organism evidence="3 4">
    <name type="scientific">Candidatus Collierbacteria bacterium GW2011_GWB2_44_22</name>
    <dbReference type="NCBI Taxonomy" id="1618387"/>
    <lineage>
        <taxon>Bacteria</taxon>
        <taxon>Candidatus Collieribacteriota</taxon>
    </lineage>
</organism>
<dbReference type="GO" id="GO:0009432">
    <property type="term" value="P:SOS response"/>
    <property type="evidence" value="ECO:0007669"/>
    <property type="project" value="TreeGrafter"/>
</dbReference>
<comment type="caution">
    <text evidence="3">The sequence shown here is derived from an EMBL/GenBank/DDBJ whole genome shotgun (WGS) entry which is preliminary data.</text>
</comment>
<proteinExistence type="predicted"/>
<dbReference type="InterPro" id="IPR021109">
    <property type="entry name" value="Peptidase_aspartic_dom_sf"/>
</dbReference>
<protein>
    <submittedName>
        <fullName evidence="3">Alpha-L-glutamate ligase-like protein</fullName>
    </submittedName>
</protein>
<dbReference type="Pfam" id="PF14397">
    <property type="entry name" value="ATPgrasp_ST"/>
    <property type="match status" value="1"/>
</dbReference>
<dbReference type="Gene3D" id="2.40.70.10">
    <property type="entry name" value="Acid Proteases"/>
    <property type="match status" value="1"/>
</dbReference>
<evidence type="ECO:0000259" key="2">
    <source>
        <dbReference type="PROSITE" id="PS50975"/>
    </source>
</evidence>
<accession>A0A0G1K4C0</accession>
<dbReference type="PANTHER" id="PTHR21621:SF0">
    <property type="entry name" value="BETA-CITRYLGLUTAMATE SYNTHASE B-RELATED"/>
    <property type="match status" value="1"/>
</dbReference>
<evidence type="ECO:0000256" key="1">
    <source>
        <dbReference type="PROSITE-ProRule" id="PRU00409"/>
    </source>
</evidence>
<dbReference type="GO" id="GO:0005524">
    <property type="term" value="F:ATP binding"/>
    <property type="evidence" value="ECO:0007669"/>
    <property type="project" value="UniProtKB-UniRule"/>
</dbReference>
<dbReference type="Gene3D" id="3.30.470.20">
    <property type="entry name" value="ATP-grasp fold, B domain"/>
    <property type="match status" value="1"/>
</dbReference>
<dbReference type="InterPro" id="IPR008503">
    <property type="entry name" value="Asp_endopeptidase"/>
</dbReference>
<dbReference type="GO" id="GO:0046872">
    <property type="term" value="F:metal ion binding"/>
    <property type="evidence" value="ECO:0007669"/>
    <property type="project" value="InterPro"/>
</dbReference>
<sequence length="434" mass="48562">MPRLSDILGLNARSADYLLLNLKSARRRADDKLLTKKLLKKAGVAHPRLLGIINNVAEARSFRWNKLKEGFAIKPVQGFGGQGIILIKKATKENGVFLTVDDKKVYVDDLILHSMDIAEGKFSHNNLRDKVMIEERIKIHPKFKKLAVGGAPDVRVIVYNRIPVMAMLRLPTEESHGKANLHQGAIGLGIDIATGITTHGVYKNRSVKYFPDSKIKVNGITVPFWNKILRMAVETQIISKLNYLSVDLLIDEEKGPVVLELNDQPGLSIQIANMAGLRRRLERVEGLEVDTVEKGVKIGKALFASKFADRVRFLGEGKPVVGIFEKVSVRNGKKKMVEIKAKIDTGARSTSIDRGMALDMGLLKPENVLWTKKVKNSLGIEERTLIAMTIKLKGKIIRTRASVTDRKNLRRQLLIGRRDLKEFLVDPGLVKIRK</sequence>
<name>A0A0G1K4C0_9BACT</name>
<feature type="domain" description="ATP-grasp" evidence="2">
    <location>
        <begin position="36"/>
        <end position="288"/>
    </location>
</feature>
<dbReference type="PROSITE" id="PS50975">
    <property type="entry name" value="ATP_GRASP"/>
    <property type="match status" value="1"/>
</dbReference>
<keyword evidence="1" id="KW-0067">ATP-binding</keyword>